<proteinExistence type="predicted"/>
<organism evidence="1">
    <name type="scientific">hydrothermal vent metagenome</name>
    <dbReference type="NCBI Taxonomy" id="652676"/>
    <lineage>
        <taxon>unclassified sequences</taxon>
        <taxon>metagenomes</taxon>
        <taxon>ecological metagenomes</taxon>
    </lineage>
</organism>
<accession>A0A3B0UMF8</accession>
<gene>
    <name evidence="1" type="ORF">MNBD_CHLOROFLEXI01-5010</name>
</gene>
<name>A0A3B0UMF8_9ZZZZ</name>
<evidence type="ECO:0000313" key="1">
    <source>
        <dbReference type="EMBL" id="VAW31958.1"/>
    </source>
</evidence>
<sequence>MSKLVLLLVEDDKDTAVDFKKDAEEIIDVTVQIVSPPVDLMDLSTMVREYDIDAVILDEKLQQQSSASYQGTDAFQQLRNIFPDLPMQIHTEFPHDPSIRRHNLLAIRKKEFDEPTYKKEVLEDLYQEMTLYNEARRQHERINESASDIVTEEFVKRLADQHAWLEKSMEKIIWFMSDDNQEIRLIEVSRTALPTDTVDVFNFSKSEDIPFRLHIADVTPKDWQKVEQGKIALPNNWDLKTAQVFNYAH</sequence>
<dbReference type="EMBL" id="UOEU01000305">
    <property type="protein sequence ID" value="VAW31958.1"/>
    <property type="molecule type" value="Genomic_DNA"/>
</dbReference>
<reference evidence="1" key="1">
    <citation type="submission" date="2018-06" db="EMBL/GenBank/DDBJ databases">
        <authorList>
            <person name="Zhirakovskaya E."/>
        </authorList>
    </citation>
    <scope>NUCLEOTIDE SEQUENCE</scope>
</reference>
<protein>
    <submittedName>
        <fullName evidence="1">Uncharacterized protein</fullName>
    </submittedName>
</protein>
<dbReference type="AlphaFoldDB" id="A0A3B0UMF8"/>